<dbReference type="PANTHER" id="PTHR13812">
    <property type="entry name" value="KETIMINE REDUCTASE MU-CRYSTALLIN"/>
    <property type="match status" value="1"/>
</dbReference>
<dbReference type="Proteomes" id="UP000177698">
    <property type="component" value="Unassembled WGS sequence"/>
</dbReference>
<dbReference type="STRING" id="1802056.A2954_03190"/>
<evidence type="ECO:0000313" key="2">
    <source>
        <dbReference type="Proteomes" id="UP000177698"/>
    </source>
</evidence>
<dbReference type="EMBL" id="MGAG01000026">
    <property type="protein sequence ID" value="OGK40379.1"/>
    <property type="molecule type" value="Genomic_DNA"/>
</dbReference>
<dbReference type="Gene3D" id="3.30.1780.10">
    <property type="entry name" value="ornithine cyclodeaminase, domain 1"/>
    <property type="match status" value="1"/>
</dbReference>
<dbReference type="InterPro" id="IPR003462">
    <property type="entry name" value="ODC_Mu_crystall"/>
</dbReference>
<sequence length="353" mass="39589">MDKKAIISSLQLSQEDLLKAGCFDTNQIVKIIEAALVSFKKGEIIFPDKTVQIFDKKTQSRINCLPSTLLREKVCGVKWVSVFPQNPALYNKQNLSAVILLSNIRDGFPLTIMDGTFISNIRTAGIGSVAAKYLAKKDSKVIGFIGSGEQAKMHLITMLSVRPSLKECRVASLNPKNEEKFIREMQVIFPGVLFQGTKSDLGKAVIGADIVITATSAQLPLLKKKWLKEGVFYCHVGGYEDEFSVALACNKIVCDDWQIVKHRTQTLSLMYKKGILKDQDVYANLVEIVSGKKQGRQNPMEKIYFNSVGLSYLDIAIANWMYQKCLKASLGKEIIFQKEMIFSRPDIRRFIKS</sequence>
<accession>A0A1F7IAL2</accession>
<dbReference type="SUPFAM" id="SSF51735">
    <property type="entry name" value="NAD(P)-binding Rossmann-fold domains"/>
    <property type="match status" value="1"/>
</dbReference>
<comment type="caution">
    <text evidence="1">The sequence shown here is derived from an EMBL/GenBank/DDBJ whole genome shotgun (WGS) entry which is preliminary data.</text>
</comment>
<name>A0A1F7IAL2_9BACT</name>
<dbReference type="GO" id="GO:0005737">
    <property type="term" value="C:cytoplasm"/>
    <property type="evidence" value="ECO:0007669"/>
    <property type="project" value="TreeGrafter"/>
</dbReference>
<organism evidence="1 2">
    <name type="scientific">Candidatus Roizmanbacteria bacterium RIFCSPLOWO2_01_FULL_37_12</name>
    <dbReference type="NCBI Taxonomy" id="1802056"/>
    <lineage>
        <taxon>Bacteria</taxon>
        <taxon>Candidatus Roizmaniibacteriota</taxon>
    </lineage>
</organism>
<proteinExistence type="predicted"/>
<gene>
    <name evidence="1" type="ORF">A2954_03190</name>
</gene>
<dbReference type="Gene3D" id="3.40.50.720">
    <property type="entry name" value="NAD(P)-binding Rossmann-like Domain"/>
    <property type="match status" value="1"/>
</dbReference>
<dbReference type="InterPro" id="IPR036291">
    <property type="entry name" value="NAD(P)-bd_dom_sf"/>
</dbReference>
<protein>
    <submittedName>
        <fullName evidence="1">Ornithine cyclodeaminase</fullName>
    </submittedName>
</protein>
<dbReference type="PIRSF" id="PIRSF001439">
    <property type="entry name" value="CryM"/>
    <property type="match status" value="1"/>
</dbReference>
<reference evidence="1 2" key="1">
    <citation type="journal article" date="2016" name="Nat. Commun.">
        <title>Thousands of microbial genomes shed light on interconnected biogeochemical processes in an aquifer system.</title>
        <authorList>
            <person name="Anantharaman K."/>
            <person name="Brown C.T."/>
            <person name="Hug L.A."/>
            <person name="Sharon I."/>
            <person name="Castelle C.J."/>
            <person name="Probst A.J."/>
            <person name="Thomas B.C."/>
            <person name="Singh A."/>
            <person name="Wilkins M.J."/>
            <person name="Karaoz U."/>
            <person name="Brodie E.L."/>
            <person name="Williams K.H."/>
            <person name="Hubbard S.S."/>
            <person name="Banfield J.F."/>
        </authorList>
    </citation>
    <scope>NUCLEOTIDE SEQUENCE [LARGE SCALE GENOMIC DNA]</scope>
</reference>
<dbReference type="Pfam" id="PF02423">
    <property type="entry name" value="OCD_Mu_crystall"/>
    <property type="match status" value="1"/>
</dbReference>
<dbReference type="AlphaFoldDB" id="A0A1F7IAL2"/>
<dbReference type="PANTHER" id="PTHR13812:SF19">
    <property type="entry name" value="KETIMINE REDUCTASE MU-CRYSTALLIN"/>
    <property type="match status" value="1"/>
</dbReference>
<evidence type="ECO:0000313" key="1">
    <source>
        <dbReference type="EMBL" id="OGK40379.1"/>
    </source>
</evidence>
<dbReference type="InterPro" id="IPR023401">
    <property type="entry name" value="ODC_N"/>
</dbReference>